<reference evidence="2 3" key="1">
    <citation type="submission" date="2018-09" db="EMBL/GenBank/DDBJ databases">
        <title>Genomic investigation of the strawberry pathogen Phytophthora fragariae indicates pathogenicity is determined by transcriptional variation in three key races.</title>
        <authorList>
            <person name="Adams T.M."/>
            <person name="Armitage A.D."/>
            <person name="Sobczyk M.K."/>
            <person name="Bates H.J."/>
            <person name="Dunwell J.M."/>
            <person name="Nellist C.F."/>
            <person name="Harrison R.J."/>
        </authorList>
    </citation>
    <scope>NUCLEOTIDE SEQUENCE [LARGE SCALE GENOMIC DNA]</scope>
    <source>
        <strain evidence="2 3">NOV-77</strain>
    </source>
</reference>
<name>A0A6G0SBF0_9STRA</name>
<proteinExistence type="predicted"/>
<organism evidence="2 3">
    <name type="scientific">Phytophthora fragariae</name>
    <dbReference type="NCBI Taxonomy" id="53985"/>
    <lineage>
        <taxon>Eukaryota</taxon>
        <taxon>Sar</taxon>
        <taxon>Stramenopiles</taxon>
        <taxon>Oomycota</taxon>
        <taxon>Peronosporomycetes</taxon>
        <taxon>Peronosporales</taxon>
        <taxon>Peronosporaceae</taxon>
        <taxon>Phytophthora</taxon>
    </lineage>
</organism>
<accession>A0A6G0SBF0</accession>
<evidence type="ECO:0000313" key="3">
    <source>
        <dbReference type="Proteomes" id="UP000486351"/>
    </source>
</evidence>
<dbReference type="EMBL" id="QXFY01000148">
    <property type="protein sequence ID" value="KAE9354753.1"/>
    <property type="molecule type" value="Genomic_DNA"/>
</dbReference>
<protein>
    <recommendedName>
        <fullName evidence="1">C2H2-type domain-containing protein</fullName>
    </recommendedName>
</protein>
<gene>
    <name evidence="2" type="ORF">PF008_g4384</name>
</gene>
<sequence>MSARCRELSFSIFTENSTHATHATFRCRELSFSIFTENATHATHATFRCRELSFSIFTENATHATHATFRLLAPSILSWNCSIFLCDLALQRAQILHLHGELHARDARNV</sequence>
<dbReference type="PROSITE" id="PS00028">
    <property type="entry name" value="ZINC_FINGER_C2H2_1"/>
    <property type="match status" value="1"/>
</dbReference>
<evidence type="ECO:0000259" key="1">
    <source>
        <dbReference type="PROSITE" id="PS00028"/>
    </source>
</evidence>
<dbReference type="Proteomes" id="UP000486351">
    <property type="component" value="Unassembled WGS sequence"/>
</dbReference>
<dbReference type="InterPro" id="IPR013087">
    <property type="entry name" value="Znf_C2H2_type"/>
</dbReference>
<feature type="domain" description="C2H2-type" evidence="1">
    <location>
        <begin position="81"/>
        <end position="103"/>
    </location>
</feature>
<comment type="caution">
    <text evidence="2">The sequence shown here is derived from an EMBL/GenBank/DDBJ whole genome shotgun (WGS) entry which is preliminary data.</text>
</comment>
<evidence type="ECO:0000313" key="2">
    <source>
        <dbReference type="EMBL" id="KAE9354753.1"/>
    </source>
</evidence>
<dbReference type="AlphaFoldDB" id="A0A6G0SBF0"/>